<sequence length="279" mass="33061">MALKIGDALRFERLQLGLTQKQMCGDILTRPYYAKVEACKNSITAENLFRILLAHDIDIMEFFNLIKNTYESKENNIENELKDKFGEAFSSKDIENMKKYYEEILKSGTNNVLKLRAVVSIAYLENNLDKLDPKIKQRIKKEFDEGKNWTVRPDLLRLLANTMPLWSQDELDFWIGRLLKSAQKDKLSNLMLERYLRMFENYLVTCYERKVLENRGYYSHIKDVIEYIIKNASSYNLMIYRINAMYMQALFRGDMLKVKDIRNDIEKYGYGNLISTWPQ</sequence>
<dbReference type="PROSITE" id="PS50943">
    <property type="entry name" value="HTH_CROC1"/>
    <property type="match status" value="1"/>
</dbReference>
<feature type="domain" description="HTH cro/C1-type" evidence="1">
    <location>
        <begin position="9"/>
        <end position="62"/>
    </location>
</feature>
<dbReference type="CDD" id="cd00093">
    <property type="entry name" value="HTH_XRE"/>
    <property type="match status" value="1"/>
</dbReference>
<evidence type="ECO:0000259" key="1">
    <source>
        <dbReference type="PROSITE" id="PS50943"/>
    </source>
</evidence>
<protein>
    <submittedName>
        <fullName evidence="2">Transcriptional regulator, XRE family protein</fullName>
    </submittedName>
</protein>
<dbReference type="Gene3D" id="1.10.260.40">
    <property type="entry name" value="lambda repressor-like DNA-binding domains"/>
    <property type="match status" value="1"/>
</dbReference>
<gene>
    <name evidence="2" type="ORF">IV44_GL000154</name>
</gene>
<name>A0A0R2KS08_LACAM</name>
<dbReference type="PATRIC" id="fig|695563.3.peg.161"/>
<dbReference type="GO" id="GO:0003677">
    <property type="term" value="F:DNA binding"/>
    <property type="evidence" value="ECO:0007669"/>
    <property type="project" value="InterPro"/>
</dbReference>
<dbReference type="PANTHER" id="PTHR37038">
    <property type="entry name" value="TRANSCRIPTIONAL REGULATOR-RELATED"/>
    <property type="match status" value="1"/>
</dbReference>
<organism evidence="2 3">
    <name type="scientific">Lactobacillus amylovorus subsp. animalium DSM 16698</name>
    <dbReference type="NCBI Taxonomy" id="695563"/>
    <lineage>
        <taxon>Bacteria</taxon>
        <taxon>Bacillati</taxon>
        <taxon>Bacillota</taxon>
        <taxon>Bacilli</taxon>
        <taxon>Lactobacillales</taxon>
        <taxon>Lactobacillaceae</taxon>
        <taxon>Lactobacillus</taxon>
        <taxon>Lactobacillus amylovorus subsp. animalium</taxon>
    </lineage>
</organism>
<accession>A0A0R2KS08</accession>
<dbReference type="SUPFAM" id="SSF47413">
    <property type="entry name" value="lambda repressor-like DNA-binding domains"/>
    <property type="match status" value="1"/>
</dbReference>
<evidence type="ECO:0000313" key="2">
    <source>
        <dbReference type="EMBL" id="KRN92286.1"/>
    </source>
</evidence>
<dbReference type="InterPro" id="IPR001387">
    <property type="entry name" value="Cro/C1-type_HTH"/>
</dbReference>
<comment type="caution">
    <text evidence="2">The sequence shown here is derived from an EMBL/GenBank/DDBJ whole genome shotgun (WGS) entry which is preliminary data.</text>
</comment>
<dbReference type="InterPro" id="IPR053163">
    <property type="entry name" value="HTH-type_regulator_Rgg"/>
</dbReference>
<dbReference type="SMART" id="SM00530">
    <property type="entry name" value="HTH_XRE"/>
    <property type="match status" value="1"/>
</dbReference>
<dbReference type="InterPro" id="IPR010982">
    <property type="entry name" value="Lambda_DNA-bd_dom_sf"/>
</dbReference>
<proteinExistence type="predicted"/>
<dbReference type="EMBL" id="JQBQ01000011">
    <property type="protein sequence ID" value="KRN92286.1"/>
    <property type="molecule type" value="Genomic_DNA"/>
</dbReference>
<evidence type="ECO:0000313" key="3">
    <source>
        <dbReference type="Proteomes" id="UP000051529"/>
    </source>
</evidence>
<dbReference type="AlphaFoldDB" id="A0A0R2KS08"/>
<dbReference type="Proteomes" id="UP000051529">
    <property type="component" value="Unassembled WGS sequence"/>
</dbReference>
<reference evidence="2 3" key="1">
    <citation type="journal article" date="2015" name="Genome Announc.">
        <title>Expanding the biotechnology potential of lactobacilli through comparative genomics of 213 strains and associated genera.</title>
        <authorList>
            <person name="Sun Z."/>
            <person name="Harris H.M."/>
            <person name="McCann A."/>
            <person name="Guo C."/>
            <person name="Argimon S."/>
            <person name="Zhang W."/>
            <person name="Yang X."/>
            <person name="Jeffery I.B."/>
            <person name="Cooney J.C."/>
            <person name="Kagawa T.F."/>
            <person name="Liu W."/>
            <person name="Song Y."/>
            <person name="Salvetti E."/>
            <person name="Wrobel A."/>
            <person name="Rasinkangas P."/>
            <person name="Parkhill J."/>
            <person name="Rea M.C."/>
            <person name="O'Sullivan O."/>
            <person name="Ritari J."/>
            <person name="Douillard F.P."/>
            <person name="Paul Ross R."/>
            <person name="Yang R."/>
            <person name="Briner A.E."/>
            <person name="Felis G.E."/>
            <person name="de Vos W.M."/>
            <person name="Barrangou R."/>
            <person name="Klaenhammer T.R."/>
            <person name="Caufield P.W."/>
            <person name="Cui Y."/>
            <person name="Zhang H."/>
            <person name="O'Toole P.W."/>
        </authorList>
    </citation>
    <scope>NUCLEOTIDE SEQUENCE [LARGE SCALE GENOMIC DNA]</scope>
    <source>
        <strain evidence="2 3">DSM 16698</strain>
    </source>
</reference>